<organism evidence="25 26">
    <name type="scientific">Mycobacterium simulans</name>
    <dbReference type="NCBI Taxonomy" id="627089"/>
    <lineage>
        <taxon>Bacteria</taxon>
        <taxon>Bacillati</taxon>
        <taxon>Actinomycetota</taxon>
        <taxon>Actinomycetes</taxon>
        <taxon>Mycobacteriales</taxon>
        <taxon>Mycobacteriaceae</taxon>
        <taxon>Mycobacterium</taxon>
    </lineage>
</organism>
<keyword evidence="5" id="KW-0963">Cytoplasm</keyword>
<evidence type="ECO:0000256" key="14">
    <source>
        <dbReference type="ARBA" id="ARBA00037002"/>
    </source>
</evidence>
<feature type="domain" description="Thioesterase" evidence="24">
    <location>
        <begin position="108"/>
        <end position="180"/>
    </location>
</feature>
<dbReference type="InterPro" id="IPR052365">
    <property type="entry name" value="THEM4/THEM5_acyl-CoA_thioest"/>
</dbReference>
<evidence type="ECO:0000256" key="7">
    <source>
        <dbReference type="ARBA" id="ARBA00022801"/>
    </source>
</evidence>
<evidence type="ECO:0000256" key="23">
    <source>
        <dbReference type="ARBA" id="ARBA00048180"/>
    </source>
</evidence>
<dbReference type="GO" id="GO:0016787">
    <property type="term" value="F:hydrolase activity"/>
    <property type="evidence" value="ECO:0007669"/>
    <property type="project" value="UniProtKB-KW"/>
</dbReference>
<dbReference type="PANTHER" id="PTHR12418">
    <property type="entry name" value="ACYL-COENZYME A THIOESTERASE THEM4"/>
    <property type="match status" value="1"/>
</dbReference>
<comment type="catalytic activity">
    <reaction evidence="14">
        <text>(9Z)-octadecenoyl-CoA + H2O = (9Z)-octadecenoate + CoA + H(+)</text>
        <dbReference type="Rhea" id="RHEA:40139"/>
        <dbReference type="ChEBI" id="CHEBI:15377"/>
        <dbReference type="ChEBI" id="CHEBI:15378"/>
        <dbReference type="ChEBI" id="CHEBI:30823"/>
        <dbReference type="ChEBI" id="CHEBI:57287"/>
        <dbReference type="ChEBI" id="CHEBI:57387"/>
    </reaction>
    <physiologicalReaction direction="left-to-right" evidence="14">
        <dbReference type="Rhea" id="RHEA:40140"/>
    </physiologicalReaction>
</comment>
<comment type="catalytic activity">
    <reaction evidence="20">
        <text>hexadecanoyl-CoA + H2O = hexadecanoate + CoA + H(+)</text>
        <dbReference type="Rhea" id="RHEA:16645"/>
        <dbReference type="ChEBI" id="CHEBI:7896"/>
        <dbReference type="ChEBI" id="CHEBI:15377"/>
        <dbReference type="ChEBI" id="CHEBI:15378"/>
        <dbReference type="ChEBI" id="CHEBI:57287"/>
        <dbReference type="ChEBI" id="CHEBI:57379"/>
        <dbReference type="EC" id="3.1.2.2"/>
    </reaction>
    <physiologicalReaction direction="left-to-right" evidence="20">
        <dbReference type="Rhea" id="RHEA:16646"/>
    </physiologicalReaction>
</comment>
<evidence type="ECO:0000256" key="9">
    <source>
        <dbReference type="ARBA" id="ARBA00022946"/>
    </source>
</evidence>
<dbReference type="EC" id="3.1.2.2" evidence="16"/>
<protein>
    <recommendedName>
        <fullName evidence="17">Acyl-coenzyme A thioesterase THEM4</fullName>
        <ecNumber evidence="16">3.1.2.2</ecNumber>
    </recommendedName>
    <alternativeName>
        <fullName evidence="18">Thioesterase superfamily member 4</fullName>
    </alternativeName>
</protein>
<keyword evidence="26" id="KW-1185">Reference proteome</keyword>
<evidence type="ECO:0000256" key="12">
    <source>
        <dbReference type="ARBA" id="ARBA00023273"/>
    </source>
</evidence>
<comment type="catalytic activity">
    <reaction evidence="22">
        <text>dodecanoyl-CoA + H2O = dodecanoate + CoA + H(+)</text>
        <dbReference type="Rhea" id="RHEA:30135"/>
        <dbReference type="ChEBI" id="CHEBI:15377"/>
        <dbReference type="ChEBI" id="CHEBI:15378"/>
        <dbReference type="ChEBI" id="CHEBI:18262"/>
        <dbReference type="ChEBI" id="CHEBI:57287"/>
        <dbReference type="ChEBI" id="CHEBI:57375"/>
    </reaction>
    <physiologicalReaction direction="left-to-right" evidence="22">
        <dbReference type="Rhea" id="RHEA:30136"/>
    </physiologicalReaction>
</comment>
<dbReference type="InterPro" id="IPR006683">
    <property type="entry name" value="Thioestr_dom"/>
</dbReference>
<evidence type="ECO:0000313" key="26">
    <source>
        <dbReference type="Proteomes" id="UP000554965"/>
    </source>
</evidence>
<dbReference type="EMBL" id="OCTY01000002">
    <property type="protein sequence ID" value="SOJ55033.1"/>
    <property type="molecule type" value="Genomic_DNA"/>
</dbReference>
<evidence type="ECO:0000256" key="6">
    <source>
        <dbReference type="ARBA" id="ARBA00022703"/>
    </source>
</evidence>
<dbReference type="Gene3D" id="3.10.129.10">
    <property type="entry name" value="Hotdog Thioesterase"/>
    <property type="match status" value="1"/>
</dbReference>
<dbReference type="GO" id="GO:0006631">
    <property type="term" value="P:fatty acid metabolic process"/>
    <property type="evidence" value="ECO:0007669"/>
    <property type="project" value="UniProtKB-KW"/>
</dbReference>
<evidence type="ECO:0000256" key="2">
    <source>
        <dbReference type="ARBA" id="ARBA00004496"/>
    </source>
</evidence>
<evidence type="ECO:0000256" key="4">
    <source>
        <dbReference type="ARBA" id="ARBA00022475"/>
    </source>
</evidence>
<keyword evidence="7" id="KW-0378">Hydrolase</keyword>
<accession>A0A7Z7IMF2</accession>
<evidence type="ECO:0000259" key="24">
    <source>
        <dbReference type="Pfam" id="PF03061"/>
    </source>
</evidence>
<dbReference type="PANTHER" id="PTHR12418:SF19">
    <property type="entry name" value="ACYL-COENZYME A THIOESTERASE THEM4"/>
    <property type="match status" value="1"/>
</dbReference>
<evidence type="ECO:0000313" key="25">
    <source>
        <dbReference type="EMBL" id="SOJ55033.1"/>
    </source>
</evidence>
<sequence length="202" mass="21368">MPDSSPIYESLAASVRRLIDATIRTEVGHDVIASAAAEIDNVTSQLSAELMPGTFGERIIDDGQGPASGNVVIGTRNPSAPPLVVHYESDGSVWAEFTLGAAYEGPPGHVHGGVSAMMLDHVLGATAHQPGRPAYTGSLTLRYHRPTPLRRPLRADAWIERTEGVKTFAAGELSDGSGVTVSAKGVFIHPRPSDDEVRAQPR</sequence>
<comment type="subcellular location">
    <subcellularLocation>
        <location evidence="3">Cell projection</location>
        <location evidence="3">Ruffle membrane</location>
    </subcellularLocation>
    <subcellularLocation>
        <location evidence="2">Cytoplasm</location>
    </subcellularLocation>
    <subcellularLocation>
        <location evidence="1">Membrane</location>
        <topology evidence="1">Peripheral membrane protein</topology>
    </subcellularLocation>
</comment>
<reference evidence="25 26" key="1">
    <citation type="submission" date="2017-10" db="EMBL/GenBank/DDBJ databases">
        <authorList>
            <consortium name="Urmite Genomes"/>
        </authorList>
    </citation>
    <scope>NUCLEOTIDE SEQUENCE [LARGE SCALE GENOMIC DNA]</scope>
    <source>
        <strain evidence="25 26">FB-527</strain>
    </source>
</reference>
<proteinExistence type="inferred from homology"/>
<keyword evidence="8" id="KW-0276">Fatty acid metabolism</keyword>
<evidence type="ECO:0000256" key="13">
    <source>
        <dbReference type="ARBA" id="ARBA00035852"/>
    </source>
</evidence>
<evidence type="ECO:0000256" key="22">
    <source>
        <dbReference type="ARBA" id="ARBA00048074"/>
    </source>
</evidence>
<name>A0A7Z7IMF2_9MYCO</name>
<comment type="catalytic activity">
    <reaction evidence="23">
        <text>tetradecanoyl-CoA + H2O = tetradecanoate + CoA + H(+)</text>
        <dbReference type="Rhea" id="RHEA:40119"/>
        <dbReference type="ChEBI" id="CHEBI:15377"/>
        <dbReference type="ChEBI" id="CHEBI:15378"/>
        <dbReference type="ChEBI" id="CHEBI:30807"/>
        <dbReference type="ChEBI" id="CHEBI:57287"/>
        <dbReference type="ChEBI" id="CHEBI:57385"/>
    </reaction>
    <physiologicalReaction direction="left-to-right" evidence="23">
        <dbReference type="Rhea" id="RHEA:40120"/>
    </physiologicalReaction>
</comment>
<keyword evidence="10" id="KW-0443">Lipid metabolism</keyword>
<evidence type="ECO:0000256" key="10">
    <source>
        <dbReference type="ARBA" id="ARBA00023098"/>
    </source>
</evidence>
<evidence type="ECO:0000256" key="11">
    <source>
        <dbReference type="ARBA" id="ARBA00023136"/>
    </source>
</evidence>
<evidence type="ECO:0000256" key="19">
    <source>
        <dbReference type="ARBA" id="ARBA00047588"/>
    </source>
</evidence>
<evidence type="ECO:0000256" key="16">
    <source>
        <dbReference type="ARBA" id="ARBA00038848"/>
    </source>
</evidence>
<evidence type="ECO:0000256" key="17">
    <source>
        <dbReference type="ARBA" id="ARBA00040123"/>
    </source>
</evidence>
<dbReference type="Proteomes" id="UP000554965">
    <property type="component" value="Unassembled WGS sequence"/>
</dbReference>
<dbReference type="AlphaFoldDB" id="A0A7Z7IMF2"/>
<comment type="catalytic activity">
    <reaction evidence="19">
        <text>octanoyl-CoA + H2O = octanoate + CoA + H(+)</text>
        <dbReference type="Rhea" id="RHEA:30143"/>
        <dbReference type="ChEBI" id="CHEBI:15377"/>
        <dbReference type="ChEBI" id="CHEBI:15378"/>
        <dbReference type="ChEBI" id="CHEBI:25646"/>
        <dbReference type="ChEBI" id="CHEBI:57287"/>
        <dbReference type="ChEBI" id="CHEBI:57386"/>
    </reaction>
    <physiologicalReaction direction="left-to-right" evidence="19">
        <dbReference type="Rhea" id="RHEA:30144"/>
    </physiologicalReaction>
</comment>
<evidence type="ECO:0000256" key="8">
    <source>
        <dbReference type="ARBA" id="ARBA00022832"/>
    </source>
</evidence>
<dbReference type="CDD" id="cd03443">
    <property type="entry name" value="PaaI_thioesterase"/>
    <property type="match status" value="1"/>
</dbReference>
<comment type="catalytic activity">
    <reaction evidence="13">
        <text>(5Z,8Z,11Z,14Z)-eicosatetraenoyl-CoA + H2O = (5Z,8Z,11Z,14Z)-eicosatetraenoate + CoA + H(+)</text>
        <dbReference type="Rhea" id="RHEA:40151"/>
        <dbReference type="ChEBI" id="CHEBI:15377"/>
        <dbReference type="ChEBI" id="CHEBI:15378"/>
        <dbReference type="ChEBI" id="CHEBI:32395"/>
        <dbReference type="ChEBI" id="CHEBI:57287"/>
        <dbReference type="ChEBI" id="CHEBI:57368"/>
    </reaction>
    <physiologicalReaction direction="left-to-right" evidence="13">
        <dbReference type="Rhea" id="RHEA:40152"/>
    </physiologicalReaction>
</comment>
<dbReference type="InterPro" id="IPR029069">
    <property type="entry name" value="HotDog_dom_sf"/>
</dbReference>
<evidence type="ECO:0000256" key="1">
    <source>
        <dbReference type="ARBA" id="ARBA00004170"/>
    </source>
</evidence>
<evidence type="ECO:0000256" key="20">
    <source>
        <dbReference type="ARBA" id="ARBA00047734"/>
    </source>
</evidence>
<keyword evidence="6" id="KW-0053">Apoptosis</keyword>
<dbReference type="Pfam" id="PF03061">
    <property type="entry name" value="4HBT"/>
    <property type="match status" value="1"/>
</dbReference>
<comment type="similarity">
    <text evidence="15">Belongs to the THEM4/THEM5 thioesterase family.</text>
</comment>
<dbReference type="GO" id="GO:0005737">
    <property type="term" value="C:cytoplasm"/>
    <property type="evidence" value="ECO:0007669"/>
    <property type="project" value="UniProtKB-SubCell"/>
</dbReference>
<evidence type="ECO:0000256" key="3">
    <source>
        <dbReference type="ARBA" id="ARBA00004632"/>
    </source>
</evidence>
<comment type="caution">
    <text evidence="25">The sequence shown here is derived from an EMBL/GenBank/DDBJ whole genome shotgun (WGS) entry which is preliminary data.</text>
</comment>
<evidence type="ECO:0000256" key="21">
    <source>
        <dbReference type="ARBA" id="ARBA00047969"/>
    </source>
</evidence>
<comment type="catalytic activity">
    <reaction evidence="21">
        <text>decanoyl-CoA + H2O = decanoate + CoA + H(+)</text>
        <dbReference type="Rhea" id="RHEA:40059"/>
        <dbReference type="ChEBI" id="CHEBI:15377"/>
        <dbReference type="ChEBI" id="CHEBI:15378"/>
        <dbReference type="ChEBI" id="CHEBI:27689"/>
        <dbReference type="ChEBI" id="CHEBI:57287"/>
        <dbReference type="ChEBI" id="CHEBI:61430"/>
    </reaction>
    <physiologicalReaction direction="left-to-right" evidence="21">
        <dbReference type="Rhea" id="RHEA:40060"/>
    </physiologicalReaction>
</comment>
<evidence type="ECO:0000256" key="18">
    <source>
        <dbReference type="ARBA" id="ARBA00043210"/>
    </source>
</evidence>
<dbReference type="SUPFAM" id="SSF54637">
    <property type="entry name" value="Thioesterase/thiol ester dehydrase-isomerase"/>
    <property type="match status" value="1"/>
</dbReference>
<evidence type="ECO:0000256" key="5">
    <source>
        <dbReference type="ARBA" id="ARBA00022490"/>
    </source>
</evidence>
<evidence type="ECO:0000256" key="15">
    <source>
        <dbReference type="ARBA" id="ARBA00038456"/>
    </source>
</evidence>
<keyword evidence="4" id="KW-1003">Cell membrane</keyword>
<keyword evidence="12" id="KW-0966">Cell projection</keyword>
<gene>
    <name evidence="25" type="ORF">MSIMFB_02523</name>
</gene>
<keyword evidence="11" id="KW-0472">Membrane</keyword>
<keyword evidence="9" id="KW-0809">Transit peptide</keyword>
<dbReference type="GO" id="GO:0016020">
    <property type="term" value="C:membrane"/>
    <property type="evidence" value="ECO:0007669"/>
    <property type="project" value="UniProtKB-SubCell"/>
</dbReference>